<reference evidence="1 2" key="1">
    <citation type="submission" date="2024-01" db="EMBL/GenBank/DDBJ databases">
        <title>The genomes of 5 underutilized Papilionoideae crops provide insights into root nodulation and disease resistanc.</title>
        <authorList>
            <person name="Jiang F."/>
        </authorList>
    </citation>
    <scope>NUCLEOTIDE SEQUENCE [LARGE SCALE GENOMIC DNA]</scope>
    <source>
        <strain evidence="1">DUOXIRENSHENG_FW03</strain>
        <tissue evidence="1">Leaves</tissue>
    </source>
</reference>
<sequence length="162" mass="18054">MSVKFAAKAPKHQVILSSVSNCTYNTRLYAFVLSHRKEALRVCQTASYANAVKKPNGFVRRKIKSVGRTSKVSSFNFYHKSDAKEVTKMAKAHVGKVKKKGSSYGTTHKLHQEGIFGIRATPMEVNMVLLEMDNAKDVKEYINGNVDWSTIGSLKLFNGNLP</sequence>
<protein>
    <submittedName>
        <fullName evidence="1">Uncharacterized protein</fullName>
    </submittedName>
</protein>
<name>A0AAN9S642_PSOTE</name>
<accession>A0AAN9S642</accession>
<comment type="caution">
    <text evidence="1">The sequence shown here is derived from an EMBL/GenBank/DDBJ whole genome shotgun (WGS) entry which is preliminary data.</text>
</comment>
<evidence type="ECO:0000313" key="1">
    <source>
        <dbReference type="EMBL" id="KAK7389617.1"/>
    </source>
</evidence>
<organism evidence="1 2">
    <name type="scientific">Psophocarpus tetragonolobus</name>
    <name type="common">Winged bean</name>
    <name type="synonym">Dolichos tetragonolobus</name>
    <dbReference type="NCBI Taxonomy" id="3891"/>
    <lineage>
        <taxon>Eukaryota</taxon>
        <taxon>Viridiplantae</taxon>
        <taxon>Streptophyta</taxon>
        <taxon>Embryophyta</taxon>
        <taxon>Tracheophyta</taxon>
        <taxon>Spermatophyta</taxon>
        <taxon>Magnoliopsida</taxon>
        <taxon>eudicotyledons</taxon>
        <taxon>Gunneridae</taxon>
        <taxon>Pentapetalae</taxon>
        <taxon>rosids</taxon>
        <taxon>fabids</taxon>
        <taxon>Fabales</taxon>
        <taxon>Fabaceae</taxon>
        <taxon>Papilionoideae</taxon>
        <taxon>50 kb inversion clade</taxon>
        <taxon>NPAAA clade</taxon>
        <taxon>indigoferoid/millettioid clade</taxon>
        <taxon>Phaseoleae</taxon>
        <taxon>Psophocarpus</taxon>
    </lineage>
</organism>
<proteinExistence type="predicted"/>
<keyword evidence="2" id="KW-1185">Reference proteome</keyword>
<gene>
    <name evidence="1" type="ORF">VNO78_24796</name>
</gene>
<dbReference type="AlphaFoldDB" id="A0AAN9S642"/>
<evidence type="ECO:0000313" key="2">
    <source>
        <dbReference type="Proteomes" id="UP001386955"/>
    </source>
</evidence>
<dbReference type="EMBL" id="JAYMYS010000006">
    <property type="protein sequence ID" value="KAK7389617.1"/>
    <property type="molecule type" value="Genomic_DNA"/>
</dbReference>
<dbReference type="Proteomes" id="UP001386955">
    <property type="component" value="Unassembled WGS sequence"/>
</dbReference>